<proteinExistence type="predicted"/>
<dbReference type="Proteomes" id="UP000319828">
    <property type="component" value="Unassembled WGS sequence"/>
</dbReference>
<reference evidence="1 2" key="1">
    <citation type="submission" date="2019-07" db="EMBL/GenBank/DDBJ databases">
        <title>The draft genome sequence of Vibrio algivorus M1486.</title>
        <authorList>
            <person name="Meng X."/>
        </authorList>
    </citation>
    <scope>NUCLEOTIDE SEQUENCE [LARGE SCALE GENOMIC DNA]</scope>
    <source>
        <strain evidence="1 2">M1486</strain>
    </source>
</reference>
<dbReference type="Gene3D" id="2.60.120.620">
    <property type="entry name" value="q2cbj1_9rhob like domain"/>
    <property type="match status" value="1"/>
</dbReference>
<protein>
    <submittedName>
        <fullName evidence="1">Agglutination protein</fullName>
    </submittedName>
</protein>
<comment type="caution">
    <text evidence="1">The sequence shown here is derived from an EMBL/GenBank/DDBJ whole genome shotgun (WGS) entry which is preliminary data.</text>
</comment>
<dbReference type="RefSeq" id="WP_144387487.1">
    <property type="nucleotide sequence ID" value="NZ_CANNCB010000007.1"/>
</dbReference>
<name>A0A557PEN3_9VIBR</name>
<accession>A0A557PEN3</accession>
<dbReference type="GO" id="GO:0051213">
    <property type="term" value="F:dioxygenase activity"/>
    <property type="evidence" value="ECO:0007669"/>
    <property type="project" value="InterPro"/>
</dbReference>
<gene>
    <name evidence="1" type="ORF">FOF44_03415</name>
</gene>
<organism evidence="1 2">
    <name type="scientific">Vibrio algivorus</name>
    <dbReference type="NCBI Taxonomy" id="1667024"/>
    <lineage>
        <taxon>Bacteria</taxon>
        <taxon>Pseudomonadati</taxon>
        <taxon>Pseudomonadota</taxon>
        <taxon>Gammaproteobacteria</taxon>
        <taxon>Vibrionales</taxon>
        <taxon>Vibrionaceae</taxon>
        <taxon>Vibrio</taxon>
    </lineage>
</organism>
<dbReference type="OrthoDB" id="6681382at2"/>
<dbReference type="AlphaFoldDB" id="A0A557PEN3"/>
<dbReference type="EMBL" id="VMKJ01000003">
    <property type="protein sequence ID" value="TVO39119.1"/>
    <property type="molecule type" value="Genomic_DNA"/>
</dbReference>
<dbReference type="Pfam" id="PF10014">
    <property type="entry name" value="2OG-Fe_Oxy_2"/>
    <property type="match status" value="1"/>
</dbReference>
<dbReference type="InterPro" id="IPR018724">
    <property type="entry name" value="2OG-Fe_dioxygenase"/>
</dbReference>
<evidence type="ECO:0000313" key="2">
    <source>
        <dbReference type="Proteomes" id="UP000319828"/>
    </source>
</evidence>
<evidence type="ECO:0000313" key="1">
    <source>
        <dbReference type="EMBL" id="TVO39119.1"/>
    </source>
</evidence>
<sequence length="222" mass="25299">MTNEVVINRPKNELQLVQLGREALMPILESFSALPHTNHADGQYRLRRYSVIYFLDGEVKPSDKHDFVQTSDINHFQGDIVRRFEPIEADILASTTLKTMCSHFTQSNHLPNGQEIEIHQMRVAALMDETPVAPEGVHQDGFDHIAIIGIARHNVVGGEIMLYNHDHEAPFFRKVLDDGEMAMLDDHRLWHNAQPIRVIDPKQDGYMDVMVLTAKEGRNATN</sequence>